<dbReference type="InterPro" id="IPR003346">
    <property type="entry name" value="Transposase_20"/>
</dbReference>
<dbReference type="AlphaFoldDB" id="A0A4R2IPN5"/>
<organism evidence="2 3">
    <name type="scientific">Actinocrispum wychmicini</name>
    <dbReference type="NCBI Taxonomy" id="1213861"/>
    <lineage>
        <taxon>Bacteria</taxon>
        <taxon>Bacillati</taxon>
        <taxon>Actinomycetota</taxon>
        <taxon>Actinomycetes</taxon>
        <taxon>Pseudonocardiales</taxon>
        <taxon>Pseudonocardiaceae</taxon>
        <taxon>Actinocrispum</taxon>
    </lineage>
</organism>
<dbReference type="EMBL" id="SLWS01000017">
    <property type="protein sequence ID" value="TCO47261.1"/>
    <property type="molecule type" value="Genomic_DNA"/>
</dbReference>
<comment type="caution">
    <text evidence="2">The sequence shown here is derived from an EMBL/GenBank/DDBJ whole genome shotgun (WGS) entry which is preliminary data.</text>
</comment>
<dbReference type="GO" id="GO:0006313">
    <property type="term" value="P:DNA transposition"/>
    <property type="evidence" value="ECO:0007669"/>
    <property type="project" value="InterPro"/>
</dbReference>
<evidence type="ECO:0000313" key="2">
    <source>
        <dbReference type="EMBL" id="TCO47261.1"/>
    </source>
</evidence>
<dbReference type="Proteomes" id="UP000295680">
    <property type="component" value="Unassembled WGS sequence"/>
</dbReference>
<dbReference type="PANTHER" id="PTHR33055">
    <property type="entry name" value="TRANSPOSASE FOR INSERTION SEQUENCE ELEMENT IS1111A"/>
    <property type="match status" value="1"/>
</dbReference>
<protein>
    <submittedName>
        <fullName evidence="2">Transposase IS116/IS110/IS902 family protein</fullName>
    </submittedName>
</protein>
<name>A0A4R2IPN5_9PSEU</name>
<reference evidence="2 3" key="1">
    <citation type="submission" date="2019-03" db="EMBL/GenBank/DDBJ databases">
        <title>Genomic Encyclopedia of Type Strains, Phase IV (KMG-IV): sequencing the most valuable type-strain genomes for metagenomic binning, comparative biology and taxonomic classification.</title>
        <authorList>
            <person name="Goeker M."/>
        </authorList>
    </citation>
    <scope>NUCLEOTIDE SEQUENCE [LARGE SCALE GENOMIC DNA]</scope>
    <source>
        <strain evidence="2 3">DSM 45934</strain>
    </source>
</reference>
<dbReference type="GO" id="GO:0004803">
    <property type="term" value="F:transposase activity"/>
    <property type="evidence" value="ECO:0007669"/>
    <property type="project" value="InterPro"/>
</dbReference>
<proteinExistence type="predicted"/>
<dbReference type="RefSeq" id="WP_132125572.1">
    <property type="nucleotide sequence ID" value="NZ_SLWS01000017.1"/>
</dbReference>
<dbReference type="PANTHER" id="PTHR33055:SF16">
    <property type="entry name" value="TRANSPOSASE FOR INSERTION SEQUENCE ELEMENT IS1547"/>
    <property type="match status" value="1"/>
</dbReference>
<evidence type="ECO:0000259" key="1">
    <source>
        <dbReference type="Pfam" id="PF02371"/>
    </source>
</evidence>
<dbReference type="OrthoDB" id="4337860at2"/>
<evidence type="ECO:0000313" key="3">
    <source>
        <dbReference type="Proteomes" id="UP000295680"/>
    </source>
</evidence>
<sequence>AQLVLTMGQDPGRIPTERSLANITGVAPLDCSSGKDHSHHRLSRAGDRQANSTLYYIVLTRMAHHQPTRDYITTRLRRGTTMTKKHLIRCLKRYVAREIYPRLKADITDLNKTHPTT</sequence>
<dbReference type="GO" id="GO:0003677">
    <property type="term" value="F:DNA binding"/>
    <property type="evidence" value="ECO:0007669"/>
    <property type="project" value="InterPro"/>
</dbReference>
<keyword evidence="3" id="KW-1185">Reference proteome</keyword>
<dbReference type="InterPro" id="IPR047650">
    <property type="entry name" value="Transpos_IS110"/>
</dbReference>
<gene>
    <name evidence="2" type="ORF">EV192_1171</name>
</gene>
<feature type="non-terminal residue" evidence="2">
    <location>
        <position position="1"/>
    </location>
</feature>
<feature type="domain" description="Transposase IS116/IS110/IS902 C-terminal" evidence="1">
    <location>
        <begin position="1"/>
        <end position="71"/>
    </location>
</feature>
<accession>A0A4R2IPN5</accession>
<dbReference type="Pfam" id="PF02371">
    <property type="entry name" value="Transposase_20"/>
    <property type="match status" value="1"/>
</dbReference>